<sequence length="154" mass="17483">MALLITPAEVLETAFPATEQFRDDLIRPTMIEVAQLQYLQPVFGALFDALEEERYSDFVSTYIKPPLAYYIRCMVIDELTASVGTLGILQEKSDYGSPASIRLQERLRRQARTTAERLLDRAVGVIEANPESFPEYDPEQNLRHCLLLKGGFIL</sequence>
<gene>
    <name evidence="1" type="ORF">HMPREF9450_01065</name>
</gene>
<dbReference type="Pfam" id="PF20459">
    <property type="entry name" value="DUF6712"/>
    <property type="match status" value="1"/>
</dbReference>
<dbReference type="EMBL" id="ADLD01000010">
    <property type="protein sequence ID" value="EHB92442.1"/>
    <property type="molecule type" value="Genomic_DNA"/>
</dbReference>
<keyword evidence="2" id="KW-1185">Reference proteome</keyword>
<dbReference type="STRING" id="742725.HMPREF9450_01065"/>
<dbReference type="AlphaFoldDB" id="G5H805"/>
<proteinExistence type="predicted"/>
<organism evidence="1 2">
    <name type="scientific">Alistipes indistinctus YIT 12060</name>
    <dbReference type="NCBI Taxonomy" id="742725"/>
    <lineage>
        <taxon>Bacteria</taxon>
        <taxon>Pseudomonadati</taxon>
        <taxon>Bacteroidota</taxon>
        <taxon>Bacteroidia</taxon>
        <taxon>Bacteroidales</taxon>
        <taxon>Rikenellaceae</taxon>
        <taxon>Alistipes</taxon>
    </lineage>
</organism>
<dbReference type="GeneID" id="92815914"/>
<evidence type="ECO:0000313" key="2">
    <source>
        <dbReference type="Proteomes" id="UP000006008"/>
    </source>
</evidence>
<evidence type="ECO:0000313" key="1">
    <source>
        <dbReference type="EMBL" id="EHB92442.1"/>
    </source>
</evidence>
<name>G5H805_9BACT</name>
<dbReference type="InterPro" id="IPR046558">
    <property type="entry name" value="DUF6712"/>
</dbReference>
<dbReference type="OrthoDB" id="1001333at2"/>
<dbReference type="RefSeq" id="WP_009133871.1">
    <property type="nucleotide sequence ID" value="NZ_CP102250.1"/>
</dbReference>
<protein>
    <submittedName>
        <fullName evidence="1">Uncharacterized protein</fullName>
    </submittedName>
</protein>
<reference evidence="1 2" key="1">
    <citation type="submission" date="2011-08" db="EMBL/GenBank/DDBJ databases">
        <title>The Genome Sequence of Alistipes indistinctus YIT 12060.</title>
        <authorList>
            <consortium name="The Broad Institute Genome Sequencing Platform"/>
            <person name="Earl A."/>
            <person name="Ward D."/>
            <person name="Feldgarden M."/>
            <person name="Gevers D."/>
            <person name="Morotomi M."/>
            <person name="Young S.K."/>
            <person name="Zeng Q."/>
            <person name="Gargeya S."/>
            <person name="Fitzgerald M."/>
            <person name="Haas B."/>
            <person name="Abouelleil A."/>
            <person name="Alvarado L."/>
            <person name="Arachchi H.M."/>
            <person name="Berlin A."/>
            <person name="Brown A."/>
            <person name="Chapman S.B."/>
            <person name="Chen Z."/>
            <person name="Dunbar C."/>
            <person name="Freedman E."/>
            <person name="Gearin G."/>
            <person name="Gellesch M."/>
            <person name="Goldberg J."/>
            <person name="Griggs A."/>
            <person name="Gujja S."/>
            <person name="Heiman D."/>
            <person name="Howarth C."/>
            <person name="Larson L."/>
            <person name="Lui A."/>
            <person name="MacDonald P.J.P."/>
            <person name="Montmayeur A."/>
            <person name="Murphy C."/>
            <person name="Neiman D."/>
            <person name="Pearson M."/>
            <person name="Priest M."/>
            <person name="Roberts A."/>
            <person name="Saif S."/>
            <person name="Shea T."/>
            <person name="Shenoy N."/>
            <person name="Sisk P."/>
            <person name="Stolte C."/>
            <person name="Sykes S."/>
            <person name="Wortman J."/>
            <person name="Nusbaum C."/>
            <person name="Birren B."/>
        </authorList>
    </citation>
    <scope>NUCLEOTIDE SEQUENCE [LARGE SCALE GENOMIC DNA]</scope>
    <source>
        <strain evidence="1 2">YIT 12060</strain>
    </source>
</reference>
<dbReference type="eggNOG" id="ENOG5030RJK">
    <property type="taxonomic scope" value="Bacteria"/>
</dbReference>
<dbReference type="HOGENOM" id="CLU_1674243_0_0_10"/>
<dbReference type="Proteomes" id="UP000006008">
    <property type="component" value="Unassembled WGS sequence"/>
</dbReference>
<accession>G5H805</accession>
<dbReference type="PATRIC" id="fig|742725.3.peg.1125"/>
<comment type="caution">
    <text evidence="1">The sequence shown here is derived from an EMBL/GenBank/DDBJ whole genome shotgun (WGS) entry which is preliminary data.</text>
</comment>